<evidence type="ECO:0000313" key="2">
    <source>
        <dbReference type="EMBL" id="RSH80439.1"/>
    </source>
</evidence>
<dbReference type="OrthoDB" id="9970537at2759"/>
<dbReference type="RefSeq" id="XP_028475386.1">
    <property type="nucleotide sequence ID" value="XM_028624314.1"/>
</dbReference>
<dbReference type="InterPro" id="IPR014710">
    <property type="entry name" value="RmlC-like_jellyroll"/>
</dbReference>
<dbReference type="Pfam" id="PF12973">
    <property type="entry name" value="Cupin_7"/>
    <property type="match status" value="1"/>
</dbReference>
<name>A0A427XNE6_9TREE</name>
<evidence type="ECO:0000313" key="3">
    <source>
        <dbReference type="Proteomes" id="UP000279236"/>
    </source>
</evidence>
<dbReference type="GeneID" id="39593561"/>
<comment type="caution">
    <text evidence="2">The sequence shown here is derived from an EMBL/GenBank/DDBJ whole genome shotgun (WGS) entry which is preliminary data.</text>
</comment>
<organism evidence="2 3">
    <name type="scientific">Apiotrichum porosum</name>
    <dbReference type="NCBI Taxonomy" id="105984"/>
    <lineage>
        <taxon>Eukaryota</taxon>
        <taxon>Fungi</taxon>
        <taxon>Dikarya</taxon>
        <taxon>Basidiomycota</taxon>
        <taxon>Agaricomycotina</taxon>
        <taxon>Tremellomycetes</taxon>
        <taxon>Trichosporonales</taxon>
        <taxon>Trichosporonaceae</taxon>
        <taxon>Apiotrichum</taxon>
    </lineage>
</organism>
<feature type="domain" description="ChrR-like cupin" evidence="1">
    <location>
        <begin position="27"/>
        <end position="111"/>
    </location>
</feature>
<dbReference type="InterPro" id="IPR025979">
    <property type="entry name" value="ChrR-like_cupin_dom"/>
</dbReference>
<evidence type="ECO:0000259" key="1">
    <source>
        <dbReference type="Pfam" id="PF12973"/>
    </source>
</evidence>
<dbReference type="EMBL" id="RSCE01000008">
    <property type="protein sequence ID" value="RSH80439.1"/>
    <property type="molecule type" value="Genomic_DNA"/>
</dbReference>
<protein>
    <recommendedName>
        <fullName evidence="1">ChrR-like cupin domain-containing protein</fullName>
    </recommendedName>
</protein>
<dbReference type="Gene3D" id="2.60.120.10">
    <property type="entry name" value="Jelly Rolls"/>
    <property type="match status" value="1"/>
</dbReference>
<accession>A0A427XNE6</accession>
<reference evidence="2 3" key="1">
    <citation type="submission" date="2018-11" db="EMBL/GenBank/DDBJ databases">
        <title>Genome sequence of Apiotrichum porosum DSM 27194.</title>
        <authorList>
            <person name="Aliyu H."/>
            <person name="Gorte O."/>
            <person name="Ochsenreither K."/>
        </authorList>
    </citation>
    <scope>NUCLEOTIDE SEQUENCE [LARGE SCALE GENOMIC DNA]</scope>
    <source>
        <strain evidence="2 3">DSM 27194</strain>
    </source>
</reference>
<keyword evidence="3" id="KW-1185">Reference proteome</keyword>
<sequence>MVDRPKPFQYWTTAAQQPVRHPVPLVTEYVLNYDEETGNETIIQTLHAGYKGDGSYGHDFTEEVYVLSGTAYCGTAKKWLKPGDYCCRTPGMVHGPFHCDEEFSALLINTRTYTGKPMVKDPPQWVYNTDDKKEEAKE</sequence>
<dbReference type="Proteomes" id="UP000279236">
    <property type="component" value="Unassembled WGS sequence"/>
</dbReference>
<dbReference type="SUPFAM" id="SSF51182">
    <property type="entry name" value="RmlC-like cupins"/>
    <property type="match status" value="1"/>
</dbReference>
<dbReference type="InterPro" id="IPR011051">
    <property type="entry name" value="RmlC_Cupin_sf"/>
</dbReference>
<dbReference type="AlphaFoldDB" id="A0A427XNE6"/>
<gene>
    <name evidence="2" type="ORF">EHS24_009018</name>
</gene>
<proteinExistence type="predicted"/>